<organism evidence="4 5">
    <name type="scientific">Reinekea thalattae</name>
    <dbReference type="NCBI Taxonomy" id="2593301"/>
    <lineage>
        <taxon>Bacteria</taxon>
        <taxon>Pseudomonadati</taxon>
        <taxon>Pseudomonadota</taxon>
        <taxon>Gammaproteobacteria</taxon>
        <taxon>Oceanospirillales</taxon>
        <taxon>Saccharospirillaceae</taxon>
        <taxon>Reinekea</taxon>
    </lineage>
</organism>
<dbReference type="GO" id="GO:0043165">
    <property type="term" value="P:Gram-negative-bacterium-type cell outer membrane assembly"/>
    <property type="evidence" value="ECO:0007669"/>
    <property type="project" value="UniProtKB-UniRule"/>
</dbReference>
<evidence type="ECO:0000259" key="3">
    <source>
        <dbReference type="Pfam" id="PF04453"/>
    </source>
</evidence>
<comment type="similarity">
    <text evidence="2">Belongs to the LptD family.</text>
</comment>
<evidence type="ECO:0000256" key="1">
    <source>
        <dbReference type="ARBA" id="ARBA00023237"/>
    </source>
</evidence>
<dbReference type="Proteomes" id="UP000321764">
    <property type="component" value="Unassembled WGS sequence"/>
</dbReference>
<reference evidence="4 5" key="1">
    <citation type="submission" date="2019-07" db="EMBL/GenBank/DDBJ databases">
        <title>Reinekea sp. strain SSH23 genome sequencing and assembly.</title>
        <authorList>
            <person name="Kim I."/>
        </authorList>
    </citation>
    <scope>NUCLEOTIDE SEQUENCE [LARGE SCALE GENOMIC DNA]</scope>
    <source>
        <strain evidence="4 5">SSH23</strain>
    </source>
</reference>
<keyword evidence="1 2" id="KW-0998">Cell outer membrane</keyword>
<dbReference type="PANTHER" id="PTHR30189">
    <property type="entry name" value="LPS-ASSEMBLY PROTEIN"/>
    <property type="match status" value="1"/>
</dbReference>
<proteinExistence type="inferred from homology"/>
<dbReference type="PANTHER" id="PTHR30189:SF1">
    <property type="entry name" value="LPS-ASSEMBLY PROTEIN LPTD"/>
    <property type="match status" value="1"/>
</dbReference>
<comment type="function">
    <text evidence="2">Together with LptE, is involved in the assembly of lipopolysaccharide (LPS) at the surface of the outer membrane.</text>
</comment>
<dbReference type="HAMAP" id="MF_01411">
    <property type="entry name" value="LPS_assembly_LptD"/>
    <property type="match status" value="1"/>
</dbReference>
<dbReference type="InterPro" id="IPR020889">
    <property type="entry name" value="LipoPS_assembly_LptD"/>
</dbReference>
<dbReference type="EMBL" id="VKAD01000002">
    <property type="protein sequence ID" value="TXR51833.1"/>
    <property type="molecule type" value="Genomic_DNA"/>
</dbReference>
<accession>A0A5C8Z3M9</accession>
<keyword evidence="5" id="KW-1185">Reference proteome</keyword>
<keyword evidence="2" id="KW-0732">Signal</keyword>
<evidence type="ECO:0000256" key="2">
    <source>
        <dbReference type="HAMAP-Rule" id="MF_01411"/>
    </source>
</evidence>
<comment type="caution">
    <text evidence="2">Lacks conserved residue(s) required for the propagation of feature annotation.</text>
</comment>
<keyword evidence="2" id="KW-0472">Membrane</keyword>
<comment type="subcellular location">
    <subcellularLocation>
        <location evidence="2">Cell outer membrane</location>
    </subcellularLocation>
</comment>
<gene>
    <name evidence="2" type="primary">lptD</name>
    <name evidence="4" type="ORF">FME95_10400</name>
</gene>
<dbReference type="OrthoDB" id="9760225at2"/>
<protein>
    <recommendedName>
        <fullName evidence="2">LPS-assembly protein LptD</fullName>
    </recommendedName>
</protein>
<dbReference type="InterPro" id="IPR050218">
    <property type="entry name" value="LptD"/>
</dbReference>
<sequence>MFGQCLSIQAINHIFYVAKITLPHAFRQEFGYDLTFIQTRISVRRHTLQKTCLVLTSQVLLTVNAEPITQTDWKAWQSLSDDEKANVAPYCSGRFVAPVIETPEIVKGGKTYILFDQDNSDAEQNHHLTGDIKIYSEQGVANSDQAYYSVANQQSELSGNVAIRTPDNGISGSDATLSLEDYYAIINNAQFVLYQQNLHGEANQIERTQADAFNANGITFTRCAPSSDAWNIKASSLTIDSEEGLATAWNARFEVKNIPVLYTPYISFPIDDRPRTGLLTPTLGSKTTLPYYINLAPNYDDTITPVITSDNGSVLRNEFRFLTKQHSGTNQIDYQVIQADSSDDRRWSISHEQEGSIIGGIEYQFDSRWVSDINFDPAYYSGSDSVDYQTLSLDLSKSVASLNNKLAIDYSRPVDDSSEDFETYSIQLSNSNSRFSSSLLFEEQEEYEPTSDASASDYDYLRAPEFALSLTPNSTILGFDQVEKFRLGYFSRGLSDSQLNSLASNELDYATEAFRSYASLSLSRDYLASSKSYFKPKFEVFASQYSLTNDQGLDLNSEYGAEQVSQYAGRASLDIGTSYGDKHVVSPRLYYAYAPLTDQDGPILDSEEATSFALFTASRFSGYDRVGDMNRLATSLAYRYQANGNAEFFSASMSKGIQLSQERLTETGVDSIDEDWQPVWSDWFATLGYQPNSQWTFSADAALEHDAETFSSYGLTAHYKPTDKVFGYFEAEREEDDDEDSDDYGTTFDYLKAGAYFPVRYNVALIGYASFEKEAQESPNAYQFNDILYGLEYDNCCWNVRLAALESAADDDDSDSFYPEETEWEFYFELTLKGINSGSGNIESILNSLDFGYAGRLFNYQ</sequence>
<dbReference type="Pfam" id="PF04453">
    <property type="entry name" value="LptD"/>
    <property type="match status" value="1"/>
</dbReference>
<dbReference type="InterPro" id="IPR007543">
    <property type="entry name" value="LptD_C"/>
</dbReference>
<comment type="caution">
    <text evidence="4">The sequence shown here is derived from an EMBL/GenBank/DDBJ whole genome shotgun (WGS) entry which is preliminary data.</text>
</comment>
<dbReference type="GO" id="GO:1990351">
    <property type="term" value="C:transporter complex"/>
    <property type="evidence" value="ECO:0007669"/>
    <property type="project" value="TreeGrafter"/>
</dbReference>
<dbReference type="AlphaFoldDB" id="A0A5C8Z3M9"/>
<feature type="domain" description="LptD C-terminal" evidence="3">
    <location>
        <begin position="345"/>
        <end position="755"/>
    </location>
</feature>
<evidence type="ECO:0000313" key="4">
    <source>
        <dbReference type="EMBL" id="TXR51833.1"/>
    </source>
</evidence>
<dbReference type="GO" id="GO:0015920">
    <property type="term" value="P:lipopolysaccharide transport"/>
    <property type="evidence" value="ECO:0007669"/>
    <property type="project" value="InterPro"/>
</dbReference>
<evidence type="ECO:0000313" key="5">
    <source>
        <dbReference type="Proteomes" id="UP000321764"/>
    </source>
</evidence>
<name>A0A5C8Z3M9_9GAMM</name>
<dbReference type="GO" id="GO:0009279">
    <property type="term" value="C:cell outer membrane"/>
    <property type="evidence" value="ECO:0007669"/>
    <property type="project" value="UniProtKB-SubCell"/>
</dbReference>
<comment type="subunit">
    <text evidence="2">Component of the lipopolysaccharide transport and assembly complex. Interacts with LptE and LptA.</text>
</comment>